<dbReference type="InterPro" id="IPR029063">
    <property type="entry name" value="SAM-dependent_MTases_sf"/>
</dbReference>
<proteinExistence type="predicted"/>
<dbReference type="EMBL" id="FUYL01000015">
    <property type="protein sequence ID" value="SKB88056.1"/>
    <property type="molecule type" value="Genomic_DNA"/>
</dbReference>
<evidence type="ECO:0000259" key="2">
    <source>
        <dbReference type="Pfam" id="PF13649"/>
    </source>
</evidence>
<dbReference type="CDD" id="cd02440">
    <property type="entry name" value="AdoMet_MTases"/>
    <property type="match status" value="1"/>
</dbReference>
<feature type="domain" description="Methyltransferase" evidence="2">
    <location>
        <begin position="38"/>
        <end position="132"/>
    </location>
</feature>
<keyword evidence="1 3" id="KW-0808">Transferase</keyword>
<dbReference type="PANTHER" id="PTHR43861">
    <property type="entry name" value="TRANS-ACONITATE 2-METHYLTRANSFERASE-RELATED"/>
    <property type="match status" value="1"/>
</dbReference>
<dbReference type="AlphaFoldDB" id="A0A1T5EVX9"/>
<evidence type="ECO:0000256" key="1">
    <source>
        <dbReference type="ARBA" id="ARBA00022679"/>
    </source>
</evidence>
<dbReference type="Pfam" id="PF13649">
    <property type="entry name" value="Methyltransf_25"/>
    <property type="match status" value="1"/>
</dbReference>
<reference evidence="4" key="1">
    <citation type="submission" date="2017-02" db="EMBL/GenBank/DDBJ databases">
        <authorList>
            <person name="Varghese N."/>
            <person name="Submissions S."/>
        </authorList>
    </citation>
    <scope>NUCLEOTIDE SEQUENCE [LARGE SCALE GENOMIC DNA]</scope>
    <source>
        <strain evidence="4">DSM 23546</strain>
    </source>
</reference>
<gene>
    <name evidence="3" type="ORF">SAMN05660866_03735</name>
</gene>
<dbReference type="GO" id="GO:0008168">
    <property type="term" value="F:methyltransferase activity"/>
    <property type="evidence" value="ECO:0007669"/>
    <property type="project" value="UniProtKB-KW"/>
</dbReference>
<protein>
    <submittedName>
        <fullName evidence="3">Methyltransferase domain-containing protein</fullName>
    </submittedName>
</protein>
<dbReference type="Gene3D" id="3.40.50.150">
    <property type="entry name" value="Vaccinia Virus protein VP39"/>
    <property type="match status" value="1"/>
</dbReference>
<dbReference type="InterPro" id="IPR041698">
    <property type="entry name" value="Methyltransf_25"/>
</dbReference>
<dbReference type="GO" id="GO:0032259">
    <property type="term" value="P:methylation"/>
    <property type="evidence" value="ECO:0007669"/>
    <property type="project" value="UniProtKB-KW"/>
</dbReference>
<evidence type="ECO:0000313" key="4">
    <source>
        <dbReference type="Proteomes" id="UP000190339"/>
    </source>
</evidence>
<keyword evidence="3" id="KW-0489">Methyltransferase</keyword>
<sequence>MSNLDSILKNKYGFEDPFKPDPLAEKALPYLNNAKNLLDVGCGEGADTVFFAKKGFQVTALDNNETHLERLRAFIDDNSLTNVSILNTNVLDFQYPQNYYDVINCLLVGCCMSRNDFDKLLVTLKLTVKKGGVIIMSLRNYLDPEFKDYVSTERMIEPNTFIKREDCCKIRYYIEKNRLRECFLDFEIIYYYEGLAKDKYEKIKKHGDSYIICRKKD</sequence>
<dbReference type="STRING" id="561365.SAMN05660866_03735"/>
<dbReference type="SUPFAM" id="SSF53335">
    <property type="entry name" value="S-adenosyl-L-methionine-dependent methyltransferases"/>
    <property type="match status" value="1"/>
</dbReference>
<organism evidence="3 4">
    <name type="scientific">Maribacter arcticus</name>
    <dbReference type="NCBI Taxonomy" id="561365"/>
    <lineage>
        <taxon>Bacteria</taxon>
        <taxon>Pseudomonadati</taxon>
        <taxon>Bacteroidota</taxon>
        <taxon>Flavobacteriia</taxon>
        <taxon>Flavobacteriales</taxon>
        <taxon>Flavobacteriaceae</taxon>
        <taxon>Maribacter</taxon>
    </lineage>
</organism>
<evidence type="ECO:0000313" key="3">
    <source>
        <dbReference type="EMBL" id="SKB88056.1"/>
    </source>
</evidence>
<name>A0A1T5EVX9_9FLAO</name>
<accession>A0A1T5EVX9</accession>
<keyword evidence="4" id="KW-1185">Reference proteome</keyword>
<dbReference type="Proteomes" id="UP000190339">
    <property type="component" value="Unassembled WGS sequence"/>
</dbReference>
<dbReference type="OrthoDB" id="9770553at2"/>
<dbReference type="RefSeq" id="WP_079514688.1">
    <property type="nucleotide sequence ID" value="NZ_FUYL01000015.1"/>
</dbReference>